<dbReference type="PANTHER" id="PTHR12835:SF5">
    <property type="entry name" value="BIOTIN--PROTEIN LIGASE"/>
    <property type="match status" value="1"/>
</dbReference>
<dbReference type="GO" id="GO:0004077">
    <property type="term" value="F:biotin--[biotin carboxyl-carrier protein] ligase activity"/>
    <property type="evidence" value="ECO:0007669"/>
    <property type="project" value="UniProtKB-EC"/>
</dbReference>
<dbReference type="InterPro" id="IPR004408">
    <property type="entry name" value="Biotin_CoA_COase_ligase"/>
</dbReference>
<gene>
    <name evidence="3" type="ORF">ENO08_05195</name>
</gene>
<evidence type="ECO:0000256" key="1">
    <source>
        <dbReference type="ARBA" id="ARBA00022598"/>
    </source>
</evidence>
<dbReference type="NCBIfam" id="TIGR00121">
    <property type="entry name" value="birA_ligase"/>
    <property type="match status" value="1"/>
</dbReference>
<dbReference type="SUPFAM" id="SSF55681">
    <property type="entry name" value="Class II aaRS and biotin synthetases"/>
    <property type="match status" value="1"/>
</dbReference>
<dbReference type="EMBL" id="DSEC01000365">
    <property type="protein sequence ID" value="HER43835.1"/>
    <property type="molecule type" value="Genomic_DNA"/>
</dbReference>
<keyword evidence="1 3" id="KW-0436">Ligase</keyword>
<dbReference type="InterPro" id="IPR045864">
    <property type="entry name" value="aa-tRNA-synth_II/BPL/LPL"/>
</dbReference>
<dbReference type="AlphaFoldDB" id="A0A7V2F3F2"/>
<dbReference type="EC" id="6.3.4.15" evidence="3"/>
<name>A0A7V2F3F2_UNCEI</name>
<proteinExistence type="predicted"/>
<dbReference type="Gene3D" id="3.30.930.10">
    <property type="entry name" value="Bira Bifunctional Protein, Domain 2"/>
    <property type="match status" value="1"/>
</dbReference>
<dbReference type="Pfam" id="PF03099">
    <property type="entry name" value="BPL_LplA_LipB"/>
    <property type="match status" value="1"/>
</dbReference>
<feature type="domain" description="BPL/LPL catalytic" evidence="2">
    <location>
        <begin position="11"/>
        <end position="130"/>
    </location>
</feature>
<comment type="caution">
    <text evidence="3">The sequence shown here is derived from an EMBL/GenBank/DDBJ whole genome shotgun (WGS) entry which is preliminary data.</text>
</comment>
<dbReference type="PANTHER" id="PTHR12835">
    <property type="entry name" value="BIOTIN PROTEIN LIGASE"/>
    <property type="match status" value="1"/>
</dbReference>
<dbReference type="GO" id="GO:0005737">
    <property type="term" value="C:cytoplasm"/>
    <property type="evidence" value="ECO:0007669"/>
    <property type="project" value="TreeGrafter"/>
</dbReference>
<protein>
    <submittedName>
        <fullName evidence="3">Biotin--[acetyl-CoA-carboxylase] ligase</fullName>
        <ecNumber evidence="3">6.3.4.15</ecNumber>
    </submittedName>
</protein>
<feature type="non-terminal residue" evidence="3">
    <location>
        <position position="130"/>
    </location>
</feature>
<reference evidence="3" key="1">
    <citation type="journal article" date="2020" name="mSystems">
        <title>Genome- and Community-Level Interaction Insights into Carbon Utilization and Element Cycling Functions of Hydrothermarchaeota in Hydrothermal Sediment.</title>
        <authorList>
            <person name="Zhou Z."/>
            <person name="Liu Y."/>
            <person name="Xu W."/>
            <person name="Pan J."/>
            <person name="Luo Z.H."/>
            <person name="Li M."/>
        </authorList>
    </citation>
    <scope>NUCLEOTIDE SEQUENCE [LARGE SCALE GENOMIC DNA]</scope>
    <source>
        <strain evidence="3">SpSt-1233</strain>
    </source>
</reference>
<dbReference type="InterPro" id="IPR004143">
    <property type="entry name" value="BPL_LPL_catalytic"/>
</dbReference>
<organism evidence="3">
    <name type="scientific">Eiseniibacteriota bacterium</name>
    <dbReference type="NCBI Taxonomy" id="2212470"/>
    <lineage>
        <taxon>Bacteria</taxon>
        <taxon>Candidatus Eiseniibacteriota</taxon>
    </lineage>
</organism>
<evidence type="ECO:0000259" key="2">
    <source>
        <dbReference type="PROSITE" id="PS51733"/>
    </source>
</evidence>
<sequence length="130" mass="13493">MEGLSAPRMDLHPGRLLGMLEPNGLCRTIVLFDRVDSTNGAAMRAAGAGAAEGALFIAEEQGKGRGRAGRSWVSAPGRSLLFSLLLRPSRDGGGLTVLLAIASVRALGAYCEGVMIKWPNDIFIGGAKAA</sequence>
<accession>A0A7V2F3F2</accession>
<evidence type="ECO:0000313" key="3">
    <source>
        <dbReference type="EMBL" id="HER43835.1"/>
    </source>
</evidence>
<dbReference type="PROSITE" id="PS51733">
    <property type="entry name" value="BPL_LPL_CATALYTIC"/>
    <property type="match status" value="1"/>
</dbReference>
<dbReference type="Proteomes" id="UP000886069">
    <property type="component" value="Unassembled WGS sequence"/>
</dbReference>